<evidence type="ECO:0000313" key="5">
    <source>
        <dbReference type="Proteomes" id="UP001597368"/>
    </source>
</evidence>
<dbReference type="Pfam" id="PF00440">
    <property type="entry name" value="TetR_N"/>
    <property type="match status" value="1"/>
</dbReference>
<dbReference type="PANTHER" id="PTHR30055:SF226">
    <property type="entry name" value="HTH-TYPE TRANSCRIPTIONAL REGULATOR PKSA"/>
    <property type="match status" value="1"/>
</dbReference>
<protein>
    <submittedName>
        <fullName evidence="4">TetR/AcrR family transcriptional regulator</fullName>
    </submittedName>
</protein>
<comment type="caution">
    <text evidence="4">The sequence shown here is derived from an EMBL/GenBank/DDBJ whole genome shotgun (WGS) entry which is preliminary data.</text>
</comment>
<keyword evidence="1 2" id="KW-0238">DNA-binding</keyword>
<evidence type="ECO:0000256" key="1">
    <source>
        <dbReference type="ARBA" id="ARBA00023125"/>
    </source>
</evidence>
<organism evidence="4 5">
    <name type="scientific">Nonomuraea mangrovi</name>
    <dbReference type="NCBI Taxonomy" id="2316207"/>
    <lineage>
        <taxon>Bacteria</taxon>
        <taxon>Bacillati</taxon>
        <taxon>Actinomycetota</taxon>
        <taxon>Actinomycetes</taxon>
        <taxon>Streptosporangiales</taxon>
        <taxon>Streptosporangiaceae</taxon>
        <taxon>Nonomuraea</taxon>
    </lineage>
</organism>
<dbReference type="PROSITE" id="PS50977">
    <property type="entry name" value="HTH_TETR_2"/>
    <property type="match status" value="1"/>
</dbReference>
<dbReference type="SUPFAM" id="SSF46689">
    <property type="entry name" value="Homeodomain-like"/>
    <property type="match status" value="1"/>
</dbReference>
<dbReference type="RefSeq" id="WP_379577148.1">
    <property type="nucleotide sequence ID" value="NZ_JBHUFV010000051.1"/>
</dbReference>
<evidence type="ECO:0000313" key="4">
    <source>
        <dbReference type="EMBL" id="MFD1936662.1"/>
    </source>
</evidence>
<evidence type="ECO:0000259" key="3">
    <source>
        <dbReference type="PROSITE" id="PS50977"/>
    </source>
</evidence>
<gene>
    <name evidence="4" type="ORF">ACFSKW_34840</name>
</gene>
<dbReference type="Proteomes" id="UP001597368">
    <property type="component" value="Unassembled WGS sequence"/>
</dbReference>
<dbReference type="EMBL" id="JBHUFV010000051">
    <property type="protein sequence ID" value="MFD1936662.1"/>
    <property type="molecule type" value="Genomic_DNA"/>
</dbReference>
<proteinExistence type="predicted"/>
<reference evidence="5" key="1">
    <citation type="journal article" date="2019" name="Int. J. Syst. Evol. Microbiol.">
        <title>The Global Catalogue of Microorganisms (GCM) 10K type strain sequencing project: providing services to taxonomists for standard genome sequencing and annotation.</title>
        <authorList>
            <consortium name="The Broad Institute Genomics Platform"/>
            <consortium name="The Broad Institute Genome Sequencing Center for Infectious Disease"/>
            <person name="Wu L."/>
            <person name="Ma J."/>
        </authorList>
    </citation>
    <scope>NUCLEOTIDE SEQUENCE [LARGE SCALE GENOMIC DNA]</scope>
    <source>
        <strain evidence="5">ICMP 6774ER</strain>
    </source>
</reference>
<keyword evidence="5" id="KW-1185">Reference proteome</keyword>
<dbReference type="SUPFAM" id="SSF48498">
    <property type="entry name" value="Tetracyclin repressor-like, C-terminal domain"/>
    <property type="match status" value="1"/>
</dbReference>
<name>A0ABW4T3X3_9ACTN</name>
<evidence type="ECO:0000256" key="2">
    <source>
        <dbReference type="PROSITE-ProRule" id="PRU00335"/>
    </source>
</evidence>
<dbReference type="Gene3D" id="1.10.10.60">
    <property type="entry name" value="Homeodomain-like"/>
    <property type="match status" value="1"/>
</dbReference>
<dbReference type="Gene3D" id="1.10.357.10">
    <property type="entry name" value="Tetracycline Repressor, domain 2"/>
    <property type="match status" value="1"/>
</dbReference>
<dbReference type="PRINTS" id="PR00455">
    <property type="entry name" value="HTHTETR"/>
</dbReference>
<dbReference type="InterPro" id="IPR050109">
    <property type="entry name" value="HTH-type_TetR-like_transc_reg"/>
</dbReference>
<feature type="domain" description="HTH tetR-type" evidence="3">
    <location>
        <begin position="21"/>
        <end position="81"/>
    </location>
</feature>
<dbReference type="InterPro" id="IPR036271">
    <property type="entry name" value="Tet_transcr_reg_TetR-rel_C_sf"/>
</dbReference>
<accession>A0ABW4T3X3</accession>
<dbReference type="InterPro" id="IPR001647">
    <property type="entry name" value="HTH_TetR"/>
</dbReference>
<dbReference type="PANTHER" id="PTHR30055">
    <property type="entry name" value="HTH-TYPE TRANSCRIPTIONAL REGULATOR RUTR"/>
    <property type="match status" value="1"/>
</dbReference>
<sequence>MTDLRPLPSGRHQLTREEVVSSQRARMLKAMRESMLERGYAGTSVTDIVRRAGVSRETFYQQFASKQVCFVQGLDEAIDLLAALLDAARDPRLQPLERFRVLLRTYLRALAAEPARARFFLIEVYAAGPEAVARRMAIQRRFAAEIGDIFEARTDDDTFACVTLVAAVAQLVTAHLMADDLDGLVALEEPLTRMAERLLTVSSRG</sequence>
<feature type="DNA-binding region" description="H-T-H motif" evidence="2">
    <location>
        <begin position="44"/>
        <end position="63"/>
    </location>
</feature>
<dbReference type="InterPro" id="IPR009057">
    <property type="entry name" value="Homeodomain-like_sf"/>
</dbReference>